<accession>A0A8S1IPN2</accession>
<feature type="compositionally biased region" description="Basic residues" evidence="1">
    <location>
        <begin position="1"/>
        <end position="10"/>
    </location>
</feature>
<name>A0A8S1IPN2_9CHLO</name>
<dbReference type="Gene3D" id="2.130.10.10">
    <property type="entry name" value="YVTN repeat-like/Quinoprotein amine dehydrogenase"/>
    <property type="match status" value="1"/>
</dbReference>
<reference evidence="4" key="1">
    <citation type="submission" date="2020-12" db="EMBL/GenBank/DDBJ databases">
        <authorList>
            <person name="Iha C."/>
        </authorList>
    </citation>
    <scope>NUCLEOTIDE SEQUENCE</scope>
</reference>
<evidence type="ECO:0000256" key="2">
    <source>
        <dbReference type="SAM" id="Phobius"/>
    </source>
</evidence>
<dbReference type="InterPro" id="IPR011990">
    <property type="entry name" value="TPR-like_helical_dom_sf"/>
</dbReference>
<dbReference type="PANTHER" id="PTHR34512">
    <property type="entry name" value="CELL SURFACE PROTEIN"/>
    <property type="match status" value="1"/>
</dbReference>
<feature type="compositionally biased region" description="Acidic residues" evidence="1">
    <location>
        <begin position="15"/>
        <end position="37"/>
    </location>
</feature>
<dbReference type="SUPFAM" id="SSF50998">
    <property type="entry name" value="Quinoprotein alcohol dehydrogenase-like"/>
    <property type="match status" value="1"/>
</dbReference>
<dbReference type="InterPro" id="IPR002372">
    <property type="entry name" value="PQQ_rpt_dom"/>
</dbReference>
<feature type="domain" description="Pyrrolo-quinoline quinone repeat" evidence="3">
    <location>
        <begin position="306"/>
        <end position="539"/>
    </location>
</feature>
<dbReference type="AlphaFoldDB" id="A0A8S1IPN2"/>
<comment type="caution">
    <text evidence="4">The sequence shown here is derived from an EMBL/GenBank/DDBJ whole genome shotgun (WGS) entry which is preliminary data.</text>
</comment>
<dbReference type="InterPro" id="IPR015943">
    <property type="entry name" value="WD40/YVTN_repeat-like_dom_sf"/>
</dbReference>
<keyword evidence="2" id="KW-0812">Transmembrane</keyword>
<gene>
    <name evidence="4" type="ORF">OSTQU699_LOCUS2301</name>
</gene>
<dbReference type="OrthoDB" id="536707at2759"/>
<dbReference type="InterPro" id="IPR018391">
    <property type="entry name" value="PQQ_b-propeller_rpt"/>
</dbReference>
<dbReference type="EMBL" id="CAJHUC010000578">
    <property type="protein sequence ID" value="CAD7696940.1"/>
    <property type="molecule type" value="Genomic_DNA"/>
</dbReference>
<dbReference type="InterPro" id="IPR011047">
    <property type="entry name" value="Quinoprotein_ADH-like_sf"/>
</dbReference>
<dbReference type="Proteomes" id="UP000708148">
    <property type="component" value="Unassembled WGS sequence"/>
</dbReference>
<dbReference type="PANTHER" id="PTHR34512:SF30">
    <property type="entry name" value="OUTER MEMBRANE PROTEIN ASSEMBLY FACTOR BAMB"/>
    <property type="match status" value="1"/>
</dbReference>
<keyword evidence="5" id="KW-1185">Reference proteome</keyword>
<dbReference type="SUPFAM" id="SSF48452">
    <property type="entry name" value="TPR-like"/>
    <property type="match status" value="1"/>
</dbReference>
<dbReference type="Gene3D" id="1.25.40.10">
    <property type="entry name" value="Tetratricopeptide repeat domain"/>
    <property type="match status" value="1"/>
</dbReference>
<evidence type="ECO:0000313" key="4">
    <source>
        <dbReference type="EMBL" id="CAD7696940.1"/>
    </source>
</evidence>
<dbReference type="SMART" id="SM00564">
    <property type="entry name" value="PQQ"/>
    <property type="match status" value="7"/>
</dbReference>
<protein>
    <recommendedName>
        <fullName evidence="3">Pyrrolo-quinoline quinone repeat domain-containing protein</fullName>
    </recommendedName>
</protein>
<evidence type="ECO:0000256" key="1">
    <source>
        <dbReference type="SAM" id="MobiDB-lite"/>
    </source>
</evidence>
<proteinExistence type="predicted"/>
<feature type="transmembrane region" description="Helical" evidence="2">
    <location>
        <begin position="77"/>
        <end position="98"/>
    </location>
</feature>
<keyword evidence="2" id="KW-1133">Transmembrane helix</keyword>
<sequence>MPKKIKKRSKKKDEEVLDQEEVGTESEEEEGLGLDAEEMDEVSNFGDMLVDIPEHERDTFQEINYQAANWIEDNRTAAMGIFFAVVLLPFGIYGAYYANQQSQVKDSMEVSAAMDAYRFPVKDSPQMQIFEQNDDLKKPKTIYDSRQAKWDAVYKKADEGLKKHSQGDLAITAQLSKAAAAYQLGKYDEAVSLYEKVISDKRAESLRPFATLAMAMSQAGKGDVDAASATFDKLAGYDEEYKQLAQYHKPANGTALTTDAVAAKPELKLVWRTHVSGMESFAFRPQEYARPVFVTRSDDIVVGTSDGNVTRLRAGSGEIVWRKLLSSTREDGILPIHADPVVHNGVIYVGSINGSVLALDYDDGTILWEYRAEDAIESTLTVSEGRLFFTDAREILYAVDAETGKLLWRFQRPAPEFFTIKGAGTPVIDGDAVYCGFADGTLVAVQIDTGETIWTSDLTNEEVEFTDIDMPVIVGDRLLYAGSYSGGVFGISRLDGTVQWRVDVPSVAQVKRYEGMLYVASAQGRVVAIDGISQKPVWSFKFMDDSPVELVPYGPYVFVSTSSGPLMILDRVTGKPLSKWNPSTGFNTPVVFDGNRGFLLSNGGYLYSFELAF</sequence>
<keyword evidence="2" id="KW-0472">Membrane</keyword>
<evidence type="ECO:0000259" key="3">
    <source>
        <dbReference type="Pfam" id="PF13360"/>
    </source>
</evidence>
<dbReference type="Pfam" id="PF13360">
    <property type="entry name" value="PQQ_2"/>
    <property type="match status" value="1"/>
</dbReference>
<evidence type="ECO:0000313" key="5">
    <source>
        <dbReference type="Proteomes" id="UP000708148"/>
    </source>
</evidence>
<organism evidence="4 5">
    <name type="scientific">Ostreobium quekettii</name>
    <dbReference type="NCBI Taxonomy" id="121088"/>
    <lineage>
        <taxon>Eukaryota</taxon>
        <taxon>Viridiplantae</taxon>
        <taxon>Chlorophyta</taxon>
        <taxon>core chlorophytes</taxon>
        <taxon>Ulvophyceae</taxon>
        <taxon>TCBD clade</taxon>
        <taxon>Bryopsidales</taxon>
        <taxon>Ostreobineae</taxon>
        <taxon>Ostreobiaceae</taxon>
        <taxon>Ostreobium</taxon>
    </lineage>
</organism>
<feature type="region of interest" description="Disordered" evidence="1">
    <location>
        <begin position="1"/>
        <end position="37"/>
    </location>
</feature>